<dbReference type="InterPro" id="IPR014922">
    <property type="entry name" value="YdhG-like"/>
</dbReference>
<dbReference type="Gene3D" id="3.90.1150.200">
    <property type="match status" value="1"/>
</dbReference>
<gene>
    <name evidence="2" type="ORF">C1I63_14115</name>
</gene>
<organism evidence="2 3">
    <name type="scientific">Rathayibacter caricis DSM 15933</name>
    <dbReference type="NCBI Taxonomy" id="1328867"/>
    <lineage>
        <taxon>Bacteria</taxon>
        <taxon>Bacillati</taxon>
        <taxon>Actinomycetota</taxon>
        <taxon>Actinomycetes</taxon>
        <taxon>Micrococcales</taxon>
        <taxon>Microbacteriaceae</taxon>
        <taxon>Rathayibacter</taxon>
    </lineage>
</organism>
<keyword evidence="3" id="KW-1185">Reference proteome</keyword>
<proteinExistence type="predicted"/>
<sequence length="144" mass="15537">MTPSDEIDALIARTPDWRGEVLAELRRVVLAAEPGIVEEWKWMGSPVWELDGILCVGDVFKAKVKLGFLYGASLPDPHGIFNGELGGNQRRSVEFGEGDTVDAEALAELVREAVALNRRKVAERAAAKVAKREAAKAARAAAKG</sequence>
<accession>A0A2T4UWF4</accession>
<dbReference type="Proteomes" id="UP000241085">
    <property type="component" value="Unassembled WGS sequence"/>
</dbReference>
<protein>
    <recommendedName>
        <fullName evidence="1">YdhG-like domain-containing protein</fullName>
    </recommendedName>
</protein>
<dbReference type="AlphaFoldDB" id="A0A2T4UWF4"/>
<dbReference type="SUPFAM" id="SSF159888">
    <property type="entry name" value="YdhG-like"/>
    <property type="match status" value="1"/>
</dbReference>
<evidence type="ECO:0000313" key="2">
    <source>
        <dbReference type="EMBL" id="PTL73859.1"/>
    </source>
</evidence>
<name>A0A2T4UWF4_9MICO</name>
<evidence type="ECO:0000313" key="3">
    <source>
        <dbReference type="Proteomes" id="UP000241085"/>
    </source>
</evidence>
<feature type="domain" description="YdhG-like" evidence="1">
    <location>
        <begin position="18"/>
        <end position="114"/>
    </location>
</feature>
<dbReference type="Pfam" id="PF08818">
    <property type="entry name" value="DUF1801"/>
    <property type="match status" value="1"/>
</dbReference>
<dbReference type="EMBL" id="PZPL01000001">
    <property type="protein sequence ID" value="PTL73859.1"/>
    <property type="molecule type" value="Genomic_DNA"/>
</dbReference>
<reference evidence="2 3" key="1">
    <citation type="submission" date="2018-03" db="EMBL/GenBank/DDBJ databases">
        <title>Bacteriophage NCPPB3778 and a type I-E CRISPR drive the evolution of the US Biological Select Agent, Rathayibacter toxicus.</title>
        <authorList>
            <person name="Davis E.W.II."/>
            <person name="Tabima J.F."/>
            <person name="Weisberg A.J."/>
            <person name="Dantas Lopes L."/>
            <person name="Wiseman M.S."/>
            <person name="Wiseman M.S."/>
            <person name="Pupko T."/>
            <person name="Belcher M.S."/>
            <person name="Sechler A.J."/>
            <person name="Tancos M.A."/>
            <person name="Schroeder B.K."/>
            <person name="Murray T.D."/>
            <person name="Luster D.G."/>
            <person name="Schneider W.L."/>
            <person name="Rogers E."/>
            <person name="Andreote F.D."/>
            <person name="Grunwald N.J."/>
            <person name="Putnam M.L."/>
            <person name="Chang J.H."/>
        </authorList>
    </citation>
    <scope>NUCLEOTIDE SEQUENCE [LARGE SCALE GENOMIC DNA]</scope>
    <source>
        <strain evidence="2 3">DSM 15933</strain>
    </source>
</reference>
<dbReference type="RefSeq" id="WP_107575185.1">
    <property type="nucleotide sequence ID" value="NZ_PZPL01000001.1"/>
</dbReference>
<comment type="caution">
    <text evidence="2">The sequence shown here is derived from an EMBL/GenBank/DDBJ whole genome shotgun (WGS) entry which is preliminary data.</text>
</comment>
<evidence type="ECO:0000259" key="1">
    <source>
        <dbReference type="Pfam" id="PF08818"/>
    </source>
</evidence>